<gene>
    <name evidence="1" type="ORF">ACFPM4_08930</name>
</gene>
<dbReference type="Gene3D" id="3.30.70.1260">
    <property type="entry name" value="bacterial protein sp0830 like"/>
    <property type="match status" value="1"/>
</dbReference>
<sequence length="178" mass="20229">MMYVALLRGINVGGKNKVDMKLLKSTFERVGMTSVVTYINSGNIVFATDHPSKTGISEILEEAIETDFGLNIKVLVRSLDDITTVVQALPDTWKNDQQMKSDVLFLWEEEDDESVLEKLVINPEVDTVKYVPGAILWSVEKKHYKKSGMNKIIGTKLYKQVTVRNVNTTRKIYDLMQK</sequence>
<name>A0ABW0LIS3_9BACI</name>
<dbReference type="PANTHER" id="PTHR36439:SF1">
    <property type="entry name" value="DUF1697 DOMAIN-CONTAINING PROTEIN"/>
    <property type="match status" value="1"/>
</dbReference>
<dbReference type="RefSeq" id="WP_382350386.1">
    <property type="nucleotide sequence ID" value="NZ_JBHSMC010000011.1"/>
</dbReference>
<keyword evidence="2" id="KW-1185">Reference proteome</keyword>
<dbReference type="Gene3D" id="3.30.70.1280">
    <property type="entry name" value="SP0830-like domains"/>
    <property type="match status" value="1"/>
</dbReference>
<evidence type="ECO:0000313" key="2">
    <source>
        <dbReference type="Proteomes" id="UP001596147"/>
    </source>
</evidence>
<protein>
    <submittedName>
        <fullName evidence="1">DUF1697 domain-containing protein</fullName>
    </submittedName>
</protein>
<proteinExistence type="predicted"/>
<dbReference type="Pfam" id="PF08002">
    <property type="entry name" value="DUF1697"/>
    <property type="match status" value="1"/>
</dbReference>
<organism evidence="1 2">
    <name type="scientific">Lederbergia graminis</name>
    <dbReference type="NCBI Taxonomy" id="735518"/>
    <lineage>
        <taxon>Bacteria</taxon>
        <taxon>Bacillati</taxon>
        <taxon>Bacillota</taxon>
        <taxon>Bacilli</taxon>
        <taxon>Bacillales</taxon>
        <taxon>Bacillaceae</taxon>
        <taxon>Lederbergia</taxon>
    </lineage>
</organism>
<dbReference type="EMBL" id="JBHSMC010000011">
    <property type="protein sequence ID" value="MFC5464877.1"/>
    <property type="molecule type" value="Genomic_DNA"/>
</dbReference>
<dbReference type="PANTHER" id="PTHR36439">
    <property type="entry name" value="BLL4334 PROTEIN"/>
    <property type="match status" value="1"/>
</dbReference>
<dbReference type="InterPro" id="IPR012545">
    <property type="entry name" value="DUF1697"/>
</dbReference>
<comment type="caution">
    <text evidence="1">The sequence shown here is derived from an EMBL/GenBank/DDBJ whole genome shotgun (WGS) entry which is preliminary data.</text>
</comment>
<dbReference type="SUPFAM" id="SSF160379">
    <property type="entry name" value="SP0830-like"/>
    <property type="match status" value="1"/>
</dbReference>
<dbReference type="Proteomes" id="UP001596147">
    <property type="component" value="Unassembled WGS sequence"/>
</dbReference>
<accession>A0ABW0LIS3</accession>
<reference evidence="2" key="1">
    <citation type="journal article" date="2019" name="Int. J. Syst. Evol. Microbiol.">
        <title>The Global Catalogue of Microorganisms (GCM) 10K type strain sequencing project: providing services to taxonomists for standard genome sequencing and annotation.</title>
        <authorList>
            <consortium name="The Broad Institute Genomics Platform"/>
            <consortium name="The Broad Institute Genome Sequencing Center for Infectious Disease"/>
            <person name="Wu L."/>
            <person name="Ma J."/>
        </authorList>
    </citation>
    <scope>NUCLEOTIDE SEQUENCE [LARGE SCALE GENOMIC DNA]</scope>
    <source>
        <strain evidence="2">CGMCC 1.12237</strain>
    </source>
</reference>
<dbReference type="PIRSF" id="PIRSF008502">
    <property type="entry name" value="UCP008502"/>
    <property type="match status" value="1"/>
</dbReference>
<evidence type="ECO:0000313" key="1">
    <source>
        <dbReference type="EMBL" id="MFC5464877.1"/>
    </source>
</evidence>